<dbReference type="EC" id="5.4.99.62" evidence="2"/>
<evidence type="ECO:0000256" key="1">
    <source>
        <dbReference type="ARBA" id="ARBA00000223"/>
    </source>
</evidence>
<dbReference type="InterPro" id="IPR023750">
    <property type="entry name" value="RbsD-like_sf"/>
</dbReference>
<dbReference type="Pfam" id="PF05025">
    <property type="entry name" value="RbsD_FucU"/>
    <property type="match status" value="1"/>
</dbReference>
<dbReference type="GO" id="GO:0048029">
    <property type="term" value="F:monosaccharide binding"/>
    <property type="evidence" value="ECO:0007669"/>
    <property type="project" value="InterPro"/>
</dbReference>
<evidence type="ECO:0000256" key="2">
    <source>
        <dbReference type="ARBA" id="ARBA00012862"/>
    </source>
</evidence>
<keyword evidence="4" id="KW-0413">Isomerase</keyword>
<dbReference type="NCBIfam" id="NF008761">
    <property type="entry name" value="PRK11797.1"/>
    <property type="match status" value="1"/>
</dbReference>
<reference evidence="6" key="1">
    <citation type="submission" date="2017-02" db="EMBL/GenBank/DDBJ databases">
        <authorList>
            <person name="Regsiter A."/>
            <person name="William W."/>
        </authorList>
    </citation>
    <scope>NUCLEOTIDE SEQUENCE</scope>
    <source>
        <strain evidence="6">BdmA 4</strain>
    </source>
</reference>
<dbReference type="EMBL" id="FWDO01000004">
    <property type="protein sequence ID" value="SLM17968.1"/>
    <property type="molecule type" value="Genomic_DNA"/>
</dbReference>
<evidence type="ECO:0000256" key="5">
    <source>
        <dbReference type="ARBA" id="ARBA00023277"/>
    </source>
</evidence>
<proteinExistence type="predicted"/>
<dbReference type="Gene3D" id="3.40.1650.10">
    <property type="entry name" value="RbsD-like domain"/>
    <property type="match status" value="1"/>
</dbReference>
<comment type="catalytic activity">
    <reaction evidence="1">
        <text>beta-D-ribopyranose = beta-D-ribofuranose</text>
        <dbReference type="Rhea" id="RHEA:25432"/>
        <dbReference type="ChEBI" id="CHEBI:27476"/>
        <dbReference type="ChEBI" id="CHEBI:47002"/>
        <dbReference type="EC" id="5.4.99.62"/>
    </reaction>
</comment>
<evidence type="ECO:0000313" key="6">
    <source>
        <dbReference type="EMBL" id="SLM17968.1"/>
    </source>
</evidence>
<dbReference type="SUPFAM" id="SSF102546">
    <property type="entry name" value="RbsD-like"/>
    <property type="match status" value="1"/>
</dbReference>
<name>A0A3P3XNV4_9SPIR</name>
<accession>A0A3P3XNV4</accession>
<evidence type="ECO:0000256" key="3">
    <source>
        <dbReference type="ARBA" id="ARBA00022490"/>
    </source>
</evidence>
<organism evidence="6">
    <name type="scientific">uncultured spirochete</name>
    <dbReference type="NCBI Taxonomy" id="156406"/>
    <lineage>
        <taxon>Bacteria</taxon>
        <taxon>Pseudomonadati</taxon>
        <taxon>Spirochaetota</taxon>
        <taxon>Spirochaetia</taxon>
        <taxon>Spirochaetales</taxon>
        <taxon>environmental samples</taxon>
    </lineage>
</organism>
<dbReference type="InterPro" id="IPR023064">
    <property type="entry name" value="D-ribose_pyranase"/>
</dbReference>
<dbReference type="GO" id="GO:0019303">
    <property type="term" value="P:D-ribose catabolic process"/>
    <property type="evidence" value="ECO:0007669"/>
    <property type="project" value="TreeGrafter"/>
</dbReference>
<protein>
    <recommendedName>
        <fullName evidence="2">D-ribose pyranase</fullName>
        <ecNumber evidence="2">5.4.99.62</ecNumber>
    </recommendedName>
</protein>
<dbReference type="GO" id="GO:0016872">
    <property type="term" value="F:intramolecular lyase activity"/>
    <property type="evidence" value="ECO:0007669"/>
    <property type="project" value="InterPro"/>
</dbReference>
<dbReference type="InterPro" id="IPR007721">
    <property type="entry name" value="RbsD_FucU"/>
</dbReference>
<keyword evidence="3" id="KW-0963">Cytoplasm</keyword>
<dbReference type="GO" id="GO:0062193">
    <property type="term" value="F:D-ribose pyranase activity"/>
    <property type="evidence" value="ECO:0007669"/>
    <property type="project" value="UniProtKB-EC"/>
</dbReference>
<dbReference type="PANTHER" id="PTHR37831:SF1">
    <property type="entry name" value="D-RIBOSE PYRANASE"/>
    <property type="match status" value="1"/>
</dbReference>
<dbReference type="PANTHER" id="PTHR37831">
    <property type="entry name" value="D-RIBOSE PYRANASE"/>
    <property type="match status" value="1"/>
</dbReference>
<gene>
    <name evidence="6" type="primary">rbsD</name>
    <name evidence="6" type="ORF">SPIRO4BDMA_40540</name>
</gene>
<dbReference type="GO" id="GO:0005829">
    <property type="term" value="C:cytosol"/>
    <property type="evidence" value="ECO:0007669"/>
    <property type="project" value="TreeGrafter"/>
</dbReference>
<evidence type="ECO:0000256" key="4">
    <source>
        <dbReference type="ARBA" id="ARBA00023235"/>
    </source>
</evidence>
<keyword evidence="5" id="KW-0119">Carbohydrate metabolism</keyword>
<dbReference type="AlphaFoldDB" id="A0A3P3XNV4"/>
<sequence length="158" mass="18042">MKKGRILNQKLSEAIASMGHGDWILVTDAGFPIPNDSRRIDLALEANIPTVQQVLSAILSDFVYERCIITLEQKTNYPKLYSQIEAMIDRCPIETLPYSQFMSDFANKPKFFVRTGAFEPWGNIALCSGVDAPRWFLKDKGIIVPDYYEERVNYKEKG</sequence>